<organism evidence="2">
    <name type="scientific">Cladocopium goreaui</name>
    <dbReference type="NCBI Taxonomy" id="2562237"/>
    <lineage>
        <taxon>Eukaryota</taxon>
        <taxon>Sar</taxon>
        <taxon>Alveolata</taxon>
        <taxon>Dinophyceae</taxon>
        <taxon>Suessiales</taxon>
        <taxon>Symbiodiniaceae</taxon>
        <taxon>Cladocopium</taxon>
    </lineage>
</organism>
<proteinExistence type="predicted"/>
<accession>A0A9P1CAF6</accession>
<reference evidence="3" key="2">
    <citation type="submission" date="2024-04" db="EMBL/GenBank/DDBJ databases">
        <authorList>
            <person name="Chen Y."/>
            <person name="Shah S."/>
            <person name="Dougan E. K."/>
            <person name="Thang M."/>
            <person name="Chan C."/>
        </authorList>
    </citation>
    <scope>NUCLEOTIDE SEQUENCE [LARGE SCALE GENOMIC DNA]</scope>
</reference>
<keyword evidence="5" id="KW-1185">Reference proteome</keyword>
<protein>
    <submittedName>
        <fullName evidence="4">Reticulocyte-binding protein 2-like a</fullName>
    </submittedName>
</protein>
<reference evidence="2" key="1">
    <citation type="submission" date="2022-10" db="EMBL/GenBank/DDBJ databases">
        <authorList>
            <person name="Chen Y."/>
            <person name="Dougan E. K."/>
            <person name="Chan C."/>
            <person name="Rhodes N."/>
            <person name="Thang M."/>
        </authorList>
    </citation>
    <scope>NUCLEOTIDE SEQUENCE</scope>
</reference>
<keyword evidence="1" id="KW-0472">Membrane</keyword>
<keyword evidence="1" id="KW-1133">Transmembrane helix</keyword>
<dbReference type="OrthoDB" id="443079at2759"/>
<dbReference type="Proteomes" id="UP001152797">
    <property type="component" value="Unassembled WGS sequence"/>
</dbReference>
<evidence type="ECO:0000313" key="3">
    <source>
        <dbReference type="EMBL" id="CAL1141300.1"/>
    </source>
</evidence>
<feature type="transmembrane region" description="Helical" evidence="1">
    <location>
        <begin position="123"/>
        <end position="145"/>
    </location>
</feature>
<evidence type="ECO:0000313" key="5">
    <source>
        <dbReference type="Proteomes" id="UP001152797"/>
    </source>
</evidence>
<name>A0A9P1CAF6_9DINO</name>
<sequence length="150" mass="16636">MRGEERELTEEAEVLEDLETSELACVDLYGLVSQVQLRGKRLAFLFISLIGTDALQRVVFDRRRFDESSALGFPTEGSCEQCVHILAESALESSDLFAKRWEIFLPAATLPPISMATSKPGNALALALLASLLYFHPNCLALCAMMRIVR</sequence>
<dbReference type="EMBL" id="CAMXCT030001219">
    <property type="protein sequence ID" value="CAL4775237.1"/>
    <property type="molecule type" value="Genomic_DNA"/>
</dbReference>
<comment type="caution">
    <text evidence="2">The sequence shown here is derived from an EMBL/GenBank/DDBJ whole genome shotgun (WGS) entry which is preliminary data.</text>
</comment>
<dbReference type="EMBL" id="CAMXCT010001219">
    <property type="protein sequence ID" value="CAI3987925.1"/>
    <property type="molecule type" value="Genomic_DNA"/>
</dbReference>
<gene>
    <name evidence="2" type="ORF">C1SCF055_LOCUS15161</name>
</gene>
<dbReference type="EMBL" id="CAMXCT020001219">
    <property type="protein sequence ID" value="CAL1141300.1"/>
    <property type="molecule type" value="Genomic_DNA"/>
</dbReference>
<dbReference type="AlphaFoldDB" id="A0A9P1CAF6"/>
<evidence type="ECO:0000313" key="2">
    <source>
        <dbReference type="EMBL" id="CAI3987925.1"/>
    </source>
</evidence>
<evidence type="ECO:0000313" key="4">
    <source>
        <dbReference type="EMBL" id="CAL4775237.1"/>
    </source>
</evidence>
<keyword evidence="1" id="KW-0812">Transmembrane</keyword>
<evidence type="ECO:0000256" key="1">
    <source>
        <dbReference type="SAM" id="Phobius"/>
    </source>
</evidence>